<dbReference type="Gene3D" id="3.40.50.1000">
    <property type="entry name" value="HAD superfamily/HAD-like"/>
    <property type="match status" value="1"/>
</dbReference>
<dbReference type="InterPro" id="IPR023198">
    <property type="entry name" value="PGP-like_dom2"/>
</dbReference>
<name>A0A917Q233_9BACI</name>
<reference evidence="3" key="2">
    <citation type="submission" date="2020-09" db="EMBL/GenBank/DDBJ databases">
        <authorList>
            <person name="Sun Q."/>
            <person name="Ohkuma M."/>
        </authorList>
    </citation>
    <scope>NUCLEOTIDE SEQUENCE</scope>
    <source>
        <strain evidence="3">JCM 12580</strain>
    </source>
</reference>
<keyword evidence="1" id="KW-0378">Hydrolase</keyword>
<dbReference type="PANTHER" id="PTHR43434">
    <property type="entry name" value="PHOSPHOGLYCOLATE PHOSPHATASE"/>
    <property type="match status" value="1"/>
</dbReference>
<dbReference type="EMBL" id="BMNQ01000071">
    <property type="protein sequence ID" value="GGK07040.1"/>
    <property type="molecule type" value="Genomic_DNA"/>
</dbReference>
<accession>A0A917Q233</accession>
<dbReference type="GO" id="GO:0008967">
    <property type="term" value="F:phosphoglycolate phosphatase activity"/>
    <property type="evidence" value="ECO:0007669"/>
    <property type="project" value="TreeGrafter"/>
</dbReference>
<reference evidence="3" key="1">
    <citation type="journal article" date="2014" name="Int. J. Syst. Evol. Microbiol.">
        <title>Complete genome sequence of Corynebacterium casei LMG S-19264T (=DSM 44701T), isolated from a smear-ripened cheese.</title>
        <authorList>
            <consortium name="US DOE Joint Genome Institute (JGI-PGF)"/>
            <person name="Walter F."/>
            <person name="Albersmeier A."/>
            <person name="Kalinowski J."/>
            <person name="Ruckert C."/>
        </authorList>
    </citation>
    <scope>NUCLEOTIDE SEQUENCE</scope>
    <source>
        <strain evidence="3">JCM 12580</strain>
    </source>
</reference>
<dbReference type="AlphaFoldDB" id="A0A917Q233"/>
<evidence type="ECO:0000313" key="3">
    <source>
        <dbReference type="EMBL" id="GGK07040.1"/>
    </source>
</evidence>
<dbReference type="Pfam" id="PF13419">
    <property type="entry name" value="HAD_2"/>
    <property type="match status" value="1"/>
</dbReference>
<keyword evidence="4" id="KW-1185">Reference proteome</keyword>
<evidence type="ECO:0000256" key="1">
    <source>
        <dbReference type="ARBA" id="ARBA00022801"/>
    </source>
</evidence>
<dbReference type="PANTHER" id="PTHR43434:SF26">
    <property type="entry name" value="PYROPHOSPHATASE PPAX"/>
    <property type="match status" value="1"/>
</dbReference>
<dbReference type="GO" id="GO:0005829">
    <property type="term" value="C:cytosol"/>
    <property type="evidence" value="ECO:0007669"/>
    <property type="project" value="TreeGrafter"/>
</dbReference>
<keyword evidence="2" id="KW-0460">Magnesium</keyword>
<dbReference type="InterPro" id="IPR023214">
    <property type="entry name" value="HAD_sf"/>
</dbReference>
<gene>
    <name evidence="3" type="ORF">GCM10007063_31940</name>
</gene>
<dbReference type="SUPFAM" id="SSF56784">
    <property type="entry name" value="HAD-like"/>
    <property type="match status" value="1"/>
</dbReference>
<evidence type="ECO:0008006" key="5">
    <source>
        <dbReference type="Google" id="ProtNLM"/>
    </source>
</evidence>
<dbReference type="Proteomes" id="UP000658382">
    <property type="component" value="Unassembled WGS sequence"/>
</dbReference>
<evidence type="ECO:0000256" key="2">
    <source>
        <dbReference type="ARBA" id="ARBA00022842"/>
    </source>
</evidence>
<dbReference type="Gene3D" id="1.10.150.240">
    <property type="entry name" value="Putative phosphatase, domain 2"/>
    <property type="match status" value="1"/>
</dbReference>
<sequence>MTIHTILFDLDGTLIDTNELIIESFTHTFNAYGKKLSRAEAIDFIGPPLKDSFRQFAPDQVEAMVETYRKHNMEHHDSFVKTFPNVSETLAELKKIMFSLGLSQQKCEGQSIWVCELPNLTIILIRLLRLMMSAMPNRILSQLSKL</sequence>
<dbReference type="GO" id="GO:0006281">
    <property type="term" value="P:DNA repair"/>
    <property type="evidence" value="ECO:0007669"/>
    <property type="project" value="TreeGrafter"/>
</dbReference>
<organism evidence="3 4">
    <name type="scientific">Lentibacillus kapialis</name>
    <dbReference type="NCBI Taxonomy" id="340214"/>
    <lineage>
        <taxon>Bacteria</taxon>
        <taxon>Bacillati</taxon>
        <taxon>Bacillota</taxon>
        <taxon>Bacilli</taxon>
        <taxon>Bacillales</taxon>
        <taxon>Bacillaceae</taxon>
        <taxon>Lentibacillus</taxon>
    </lineage>
</organism>
<proteinExistence type="predicted"/>
<comment type="caution">
    <text evidence="3">The sequence shown here is derived from an EMBL/GenBank/DDBJ whole genome shotgun (WGS) entry which is preliminary data.</text>
</comment>
<dbReference type="InterPro" id="IPR036412">
    <property type="entry name" value="HAD-like_sf"/>
</dbReference>
<dbReference type="InterPro" id="IPR041492">
    <property type="entry name" value="HAD_2"/>
</dbReference>
<protein>
    <recommendedName>
        <fullName evidence="5">Inorganic diphosphatase</fullName>
    </recommendedName>
</protein>
<evidence type="ECO:0000313" key="4">
    <source>
        <dbReference type="Proteomes" id="UP000658382"/>
    </source>
</evidence>
<dbReference type="InterPro" id="IPR050155">
    <property type="entry name" value="HAD-like_hydrolase_sf"/>
</dbReference>